<comment type="subcellular location">
    <subcellularLocation>
        <location evidence="1">Mitochondrion inner membrane</location>
        <topology evidence="1">Multi-pass membrane protein</topology>
    </subcellularLocation>
</comment>
<evidence type="ECO:0000256" key="4">
    <source>
        <dbReference type="ARBA" id="ARBA00022692"/>
    </source>
</evidence>
<organism evidence="11 12">
    <name type="scientific">Acrobeloides nanus</name>
    <dbReference type="NCBI Taxonomy" id="290746"/>
    <lineage>
        <taxon>Eukaryota</taxon>
        <taxon>Metazoa</taxon>
        <taxon>Ecdysozoa</taxon>
        <taxon>Nematoda</taxon>
        <taxon>Chromadorea</taxon>
        <taxon>Rhabditida</taxon>
        <taxon>Tylenchina</taxon>
        <taxon>Cephalobomorpha</taxon>
        <taxon>Cephaloboidea</taxon>
        <taxon>Cephalobidae</taxon>
        <taxon>Acrobeloides</taxon>
    </lineage>
</organism>
<keyword evidence="3 10" id="KW-0813">Transport</keyword>
<dbReference type="InterPro" id="IPR018108">
    <property type="entry name" value="MCP_transmembrane"/>
</dbReference>
<dbReference type="InterPro" id="IPR002067">
    <property type="entry name" value="MCP"/>
</dbReference>
<dbReference type="WBParaSite" id="ACRNAN_scaffold8426.g32967.t1">
    <property type="protein sequence ID" value="ACRNAN_scaffold8426.g32967.t1"/>
    <property type="gene ID" value="ACRNAN_scaffold8426.g32967"/>
</dbReference>
<evidence type="ECO:0000256" key="1">
    <source>
        <dbReference type="ARBA" id="ARBA00004448"/>
    </source>
</evidence>
<protein>
    <submittedName>
        <fullName evidence="12">Uncharacterized protein</fullName>
    </submittedName>
</protein>
<keyword evidence="6" id="KW-0999">Mitochondrion inner membrane</keyword>
<comment type="similarity">
    <text evidence="2 10">Belongs to the mitochondrial carrier (TC 2.A.29) family.</text>
</comment>
<dbReference type="PROSITE" id="PS50920">
    <property type="entry name" value="SOLCAR"/>
    <property type="match status" value="3"/>
</dbReference>
<dbReference type="SUPFAM" id="SSF103506">
    <property type="entry name" value="Mitochondrial carrier"/>
    <property type="match status" value="1"/>
</dbReference>
<evidence type="ECO:0000256" key="10">
    <source>
        <dbReference type="RuleBase" id="RU000488"/>
    </source>
</evidence>
<evidence type="ECO:0000313" key="12">
    <source>
        <dbReference type="WBParaSite" id="ACRNAN_scaffold8426.g32967.t1"/>
    </source>
</evidence>
<evidence type="ECO:0000256" key="3">
    <source>
        <dbReference type="ARBA" id="ARBA00022448"/>
    </source>
</evidence>
<sequence length="287" mass="32205">MEPKSNNHTMSALIAGAIAGALAKTTIAPLDRTKINFQVSDSRRYSFKSAMKFVKVTYRTQGFFALFRGNSATMARVVPYGSLLFAAHEKFNSLLEVDKNEKTPVKRVIAGSLAGVTATILTYPLDTAKARLSVYPKDKYENLRAVFIKEYREKGILTFFRGMLPTIVGVIPYAGCSFFTYNTLKLLYSEDGTPLHPFVRFIFGGFAGAVGQTASYPLDIVRRRMQTGHVPPNQNILKTLYKIWKYEGFRRGLYKGLSMNWIKGPIAAGVSFTTFDYVFMLMKRLMG</sequence>
<dbReference type="InterPro" id="IPR002167">
    <property type="entry name" value="GDC-like"/>
</dbReference>
<feature type="repeat" description="Solcar" evidence="9">
    <location>
        <begin position="195"/>
        <end position="281"/>
    </location>
</feature>
<dbReference type="Proteomes" id="UP000887540">
    <property type="component" value="Unplaced"/>
</dbReference>
<keyword evidence="5" id="KW-0677">Repeat</keyword>
<dbReference type="GO" id="GO:0055085">
    <property type="term" value="P:transmembrane transport"/>
    <property type="evidence" value="ECO:0007669"/>
    <property type="project" value="InterPro"/>
</dbReference>
<dbReference type="Pfam" id="PF00153">
    <property type="entry name" value="Mito_carr"/>
    <property type="match status" value="3"/>
</dbReference>
<evidence type="ECO:0000313" key="11">
    <source>
        <dbReference type="Proteomes" id="UP000887540"/>
    </source>
</evidence>
<feature type="repeat" description="Solcar" evidence="9">
    <location>
        <begin position="102"/>
        <end position="187"/>
    </location>
</feature>
<dbReference type="PRINTS" id="PR00928">
    <property type="entry name" value="GRAVESDC"/>
</dbReference>
<evidence type="ECO:0000256" key="7">
    <source>
        <dbReference type="ARBA" id="ARBA00023128"/>
    </source>
</evidence>
<keyword evidence="7" id="KW-0496">Mitochondrion</keyword>
<dbReference type="Gene3D" id="1.50.40.10">
    <property type="entry name" value="Mitochondrial carrier domain"/>
    <property type="match status" value="1"/>
</dbReference>
<keyword evidence="11" id="KW-1185">Reference proteome</keyword>
<dbReference type="InterPro" id="IPR023395">
    <property type="entry name" value="MCP_dom_sf"/>
</dbReference>
<evidence type="ECO:0000256" key="5">
    <source>
        <dbReference type="ARBA" id="ARBA00022737"/>
    </source>
</evidence>
<dbReference type="PANTHER" id="PTHR24089">
    <property type="entry name" value="SOLUTE CARRIER FAMILY 25"/>
    <property type="match status" value="1"/>
</dbReference>
<dbReference type="PRINTS" id="PR00926">
    <property type="entry name" value="MITOCARRIER"/>
</dbReference>
<accession>A0A914EKR5</accession>
<feature type="repeat" description="Solcar" evidence="9">
    <location>
        <begin position="7"/>
        <end position="94"/>
    </location>
</feature>
<keyword evidence="8 9" id="KW-0472">Membrane</keyword>
<evidence type="ECO:0000256" key="9">
    <source>
        <dbReference type="PROSITE-ProRule" id="PRU00282"/>
    </source>
</evidence>
<keyword evidence="4 9" id="KW-0812">Transmembrane</keyword>
<dbReference type="AlphaFoldDB" id="A0A914EKR5"/>
<name>A0A914EKR5_9BILA</name>
<evidence type="ECO:0000256" key="2">
    <source>
        <dbReference type="ARBA" id="ARBA00006375"/>
    </source>
</evidence>
<evidence type="ECO:0000256" key="6">
    <source>
        <dbReference type="ARBA" id="ARBA00022792"/>
    </source>
</evidence>
<proteinExistence type="inferred from homology"/>
<reference evidence="12" key="1">
    <citation type="submission" date="2022-11" db="UniProtKB">
        <authorList>
            <consortium name="WormBaseParasite"/>
        </authorList>
    </citation>
    <scope>IDENTIFICATION</scope>
</reference>
<dbReference type="GO" id="GO:0005743">
    <property type="term" value="C:mitochondrial inner membrane"/>
    <property type="evidence" value="ECO:0007669"/>
    <property type="project" value="UniProtKB-SubCell"/>
</dbReference>
<evidence type="ECO:0000256" key="8">
    <source>
        <dbReference type="ARBA" id="ARBA00023136"/>
    </source>
</evidence>